<dbReference type="Proteomes" id="UP000237105">
    <property type="component" value="Unassembled WGS sequence"/>
</dbReference>
<sequence length="85" mass="9484">MNVLSLACNAKTSPISEFNFYFFVVNSKGKREVLAKQLANSGAKLINSARNEAELESRKTINRCRDKSGVLYGKLKRDIGVEDET</sequence>
<protein>
    <submittedName>
        <fullName evidence="1">Uncharacterized protein</fullName>
    </submittedName>
</protein>
<name>A0A2P5AGI8_PARAD</name>
<evidence type="ECO:0000313" key="1">
    <source>
        <dbReference type="EMBL" id="PON35641.1"/>
    </source>
</evidence>
<comment type="caution">
    <text evidence="1">The sequence shown here is derived from an EMBL/GenBank/DDBJ whole genome shotgun (WGS) entry which is preliminary data.</text>
</comment>
<dbReference type="EMBL" id="JXTB01000604">
    <property type="protein sequence ID" value="PON35641.1"/>
    <property type="molecule type" value="Genomic_DNA"/>
</dbReference>
<organism evidence="1 2">
    <name type="scientific">Parasponia andersonii</name>
    <name type="common">Sponia andersonii</name>
    <dbReference type="NCBI Taxonomy" id="3476"/>
    <lineage>
        <taxon>Eukaryota</taxon>
        <taxon>Viridiplantae</taxon>
        <taxon>Streptophyta</taxon>
        <taxon>Embryophyta</taxon>
        <taxon>Tracheophyta</taxon>
        <taxon>Spermatophyta</taxon>
        <taxon>Magnoliopsida</taxon>
        <taxon>eudicotyledons</taxon>
        <taxon>Gunneridae</taxon>
        <taxon>Pentapetalae</taxon>
        <taxon>rosids</taxon>
        <taxon>fabids</taxon>
        <taxon>Rosales</taxon>
        <taxon>Cannabaceae</taxon>
        <taxon>Parasponia</taxon>
    </lineage>
</organism>
<accession>A0A2P5AGI8</accession>
<evidence type="ECO:0000313" key="2">
    <source>
        <dbReference type="Proteomes" id="UP000237105"/>
    </source>
</evidence>
<keyword evidence="2" id="KW-1185">Reference proteome</keyword>
<dbReference type="AlphaFoldDB" id="A0A2P5AGI8"/>
<reference evidence="2" key="1">
    <citation type="submission" date="2016-06" db="EMBL/GenBank/DDBJ databases">
        <title>Parallel loss of symbiosis genes in relatives of nitrogen-fixing non-legume Parasponia.</title>
        <authorList>
            <person name="Van Velzen R."/>
            <person name="Holmer R."/>
            <person name="Bu F."/>
            <person name="Rutten L."/>
            <person name="Van Zeijl A."/>
            <person name="Liu W."/>
            <person name="Santuari L."/>
            <person name="Cao Q."/>
            <person name="Sharma T."/>
            <person name="Shen D."/>
            <person name="Roswanjaya Y."/>
            <person name="Wardhani T."/>
            <person name="Kalhor M.S."/>
            <person name="Jansen J."/>
            <person name="Van den Hoogen J."/>
            <person name="Gungor B."/>
            <person name="Hartog M."/>
            <person name="Hontelez J."/>
            <person name="Verver J."/>
            <person name="Yang W.-C."/>
            <person name="Schijlen E."/>
            <person name="Repin R."/>
            <person name="Schilthuizen M."/>
            <person name="Schranz E."/>
            <person name="Heidstra R."/>
            <person name="Miyata K."/>
            <person name="Fedorova E."/>
            <person name="Kohlen W."/>
            <person name="Bisseling T."/>
            <person name="Smit S."/>
            <person name="Geurts R."/>
        </authorList>
    </citation>
    <scope>NUCLEOTIDE SEQUENCE [LARGE SCALE GENOMIC DNA]</scope>
    <source>
        <strain evidence="2">cv. WU1-14</strain>
    </source>
</reference>
<gene>
    <name evidence="1" type="ORF">PanWU01x14_334810</name>
</gene>
<proteinExistence type="predicted"/>